<evidence type="ECO:0000259" key="14">
    <source>
        <dbReference type="PROSITE" id="PS51007"/>
    </source>
</evidence>
<dbReference type="InterPro" id="IPR038266">
    <property type="entry name" value="NapC/NirT_cytc_sf"/>
</dbReference>
<keyword evidence="6 13" id="KW-0812">Transmembrane</keyword>
<evidence type="ECO:0000256" key="11">
    <source>
        <dbReference type="ARBA" id="ARBA00023136"/>
    </source>
</evidence>
<dbReference type="InterPro" id="IPR009056">
    <property type="entry name" value="Cyt_c-like_dom"/>
</dbReference>
<keyword evidence="3" id="KW-0813">Transport</keyword>
<dbReference type="GO" id="GO:0009061">
    <property type="term" value="P:anaerobic respiration"/>
    <property type="evidence" value="ECO:0007669"/>
    <property type="project" value="TreeGrafter"/>
</dbReference>
<evidence type="ECO:0000256" key="12">
    <source>
        <dbReference type="PROSITE-ProRule" id="PRU00433"/>
    </source>
</evidence>
<evidence type="ECO:0000256" key="7">
    <source>
        <dbReference type="ARBA" id="ARBA00022723"/>
    </source>
</evidence>
<reference evidence="15" key="1">
    <citation type="submission" date="2015-07" db="EMBL/GenBank/DDBJ databases">
        <title>Draft Genome Sequences of Anaerolinea thermolimosa IMO-1, Bellilinea caldifistulae GOMI-1, Leptolinea tardivitalis YMTK-2, Levilinea saccharolytica KIBI-1,Longilinea arvoryzae KOME-1, Previously Described as Members of the Anaerolineaceae (Chloroflexi).</title>
        <authorList>
            <person name="Sekiguchi Y."/>
            <person name="Ohashi A."/>
            <person name="Matsuura N."/>
            <person name="Tourlousse M.D."/>
        </authorList>
    </citation>
    <scope>NUCLEOTIDE SEQUENCE [LARGE SCALE GENOMIC DNA]</scope>
    <source>
        <strain evidence="15">KOME-1</strain>
    </source>
</reference>
<organism evidence="15">
    <name type="scientific">Longilinea arvoryzae</name>
    <dbReference type="NCBI Taxonomy" id="360412"/>
    <lineage>
        <taxon>Bacteria</taxon>
        <taxon>Bacillati</taxon>
        <taxon>Chloroflexota</taxon>
        <taxon>Anaerolineae</taxon>
        <taxon>Anaerolineales</taxon>
        <taxon>Anaerolineaceae</taxon>
        <taxon>Longilinea</taxon>
    </lineage>
</organism>
<dbReference type="Pfam" id="PF07635">
    <property type="entry name" value="PSCyt1"/>
    <property type="match status" value="1"/>
</dbReference>
<evidence type="ECO:0000256" key="13">
    <source>
        <dbReference type="SAM" id="Phobius"/>
    </source>
</evidence>
<keyword evidence="9 13" id="KW-1133">Transmembrane helix</keyword>
<evidence type="ECO:0000313" key="15">
    <source>
        <dbReference type="EMBL" id="GAP13908.1"/>
    </source>
</evidence>
<dbReference type="PROSITE" id="PS51007">
    <property type="entry name" value="CYTC"/>
    <property type="match status" value="1"/>
</dbReference>
<dbReference type="SUPFAM" id="SSF48695">
    <property type="entry name" value="Multiheme cytochromes"/>
    <property type="match status" value="2"/>
</dbReference>
<evidence type="ECO:0000256" key="4">
    <source>
        <dbReference type="ARBA" id="ARBA00022475"/>
    </source>
</evidence>
<dbReference type="AlphaFoldDB" id="A0A0S7BFY0"/>
<keyword evidence="11 13" id="KW-0472">Membrane</keyword>
<dbReference type="Proteomes" id="UP000055060">
    <property type="component" value="Unassembled WGS sequence"/>
</dbReference>
<name>A0A0S7BFY0_9CHLR</name>
<evidence type="ECO:0000256" key="1">
    <source>
        <dbReference type="ARBA" id="ARBA00004236"/>
    </source>
</evidence>
<dbReference type="RefSeq" id="WP_075073210.1">
    <property type="nucleotide sequence ID" value="NZ_DF967972.1"/>
</dbReference>
<protein>
    <submittedName>
        <fullName evidence="15">Nitrate/TMAO reductase, membrane-bound tetraheme cytochrome c subunit</fullName>
    </submittedName>
</protein>
<dbReference type="GO" id="GO:0046872">
    <property type="term" value="F:metal ion binding"/>
    <property type="evidence" value="ECO:0007669"/>
    <property type="project" value="UniProtKB-KW"/>
</dbReference>
<dbReference type="InterPro" id="IPR036280">
    <property type="entry name" value="Multihaem_cyt_sf"/>
</dbReference>
<dbReference type="SUPFAM" id="SSF46626">
    <property type="entry name" value="Cytochrome c"/>
    <property type="match status" value="1"/>
</dbReference>
<comment type="subcellular location">
    <subcellularLocation>
        <location evidence="1">Cell membrane</location>
    </subcellularLocation>
</comment>
<dbReference type="STRING" id="360412.LARV_01667"/>
<keyword evidence="8" id="KW-0249">Electron transport</keyword>
<dbReference type="Pfam" id="PF03264">
    <property type="entry name" value="Cytochrom_NNT"/>
    <property type="match status" value="1"/>
</dbReference>
<dbReference type="PANTHER" id="PTHR30333">
    <property type="entry name" value="CYTOCHROME C-TYPE PROTEIN"/>
    <property type="match status" value="1"/>
</dbReference>
<evidence type="ECO:0000313" key="16">
    <source>
        <dbReference type="Proteomes" id="UP000055060"/>
    </source>
</evidence>
<feature type="transmembrane region" description="Helical" evidence="13">
    <location>
        <begin position="24"/>
        <end position="45"/>
    </location>
</feature>
<evidence type="ECO:0000256" key="3">
    <source>
        <dbReference type="ARBA" id="ARBA00022448"/>
    </source>
</evidence>
<evidence type="ECO:0000256" key="10">
    <source>
        <dbReference type="ARBA" id="ARBA00023004"/>
    </source>
</evidence>
<gene>
    <name evidence="15" type="ORF">LARV_01667</name>
</gene>
<dbReference type="InterPro" id="IPR011429">
    <property type="entry name" value="Cyt_c_Planctomycete-type"/>
</dbReference>
<evidence type="ECO:0000256" key="5">
    <source>
        <dbReference type="ARBA" id="ARBA00022617"/>
    </source>
</evidence>
<comment type="similarity">
    <text evidence="2">Belongs to the NapC/NirT/NrfH family.</text>
</comment>
<evidence type="ECO:0000256" key="2">
    <source>
        <dbReference type="ARBA" id="ARBA00007395"/>
    </source>
</evidence>
<evidence type="ECO:0000256" key="9">
    <source>
        <dbReference type="ARBA" id="ARBA00022989"/>
    </source>
</evidence>
<dbReference type="GO" id="GO:0020037">
    <property type="term" value="F:heme binding"/>
    <property type="evidence" value="ECO:0007669"/>
    <property type="project" value="InterPro"/>
</dbReference>
<dbReference type="InterPro" id="IPR036909">
    <property type="entry name" value="Cyt_c-like_dom_sf"/>
</dbReference>
<evidence type="ECO:0000256" key="8">
    <source>
        <dbReference type="ARBA" id="ARBA00022982"/>
    </source>
</evidence>
<keyword evidence="7 12" id="KW-0479">Metal-binding</keyword>
<keyword evidence="5 12" id="KW-0349">Heme</keyword>
<feature type="domain" description="Cytochrome c" evidence="14">
    <location>
        <begin position="486"/>
        <end position="568"/>
    </location>
</feature>
<dbReference type="InterPro" id="IPR005126">
    <property type="entry name" value="NapC/NirT_cyt_c_N"/>
</dbReference>
<dbReference type="GO" id="GO:0005886">
    <property type="term" value="C:plasma membrane"/>
    <property type="evidence" value="ECO:0007669"/>
    <property type="project" value="UniProtKB-SubCell"/>
</dbReference>
<dbReference type="EMBL" id="DF967972">
    <property type="protein sequence ID" value="GAP13908.1"/>
    <property type="molecule type" value="Genomic_DNA"/>
</dbReference>
<dbReference type="PANTHER" id="PTHR30333:SF1">
    <property type="entry name" value="CYTOCHROME C-TYPE PROTEIN NAPC"/>
    <property type="match status" value="1"/>
</dbReference>
<keyword evidence="16" id="KW-1185">Reference proteome</keyword>
<keyword evidence="10 12" id="KW-0408">Iron</keyword>
<sequence>MRRFFRWLGGLFVSPADSSPVRRILPIVLTLFIILVCGVAATNVWEVTNQTTFCGLTCHTMPPEYTTHQNSVHARVTCDECHLGRAPIQTAIARKIEYSWQTGTAMLFNTYRYPIIARNMRPARDVCETCHLPEQFSSDSLVELKEFAADDNNTLSYTYLILKTGGGTRREGLGNGIHWHIENPVDYIALDEERQQIPYVRVQNADGSFTEYVDTESGFDASNVDESQLQRMDCITCHNRTAHTLLSPEEGVDKLMSQKVVSRMIPEIKKRAVEILSADYPDQASALDAIAGLEAVYKDQYAEFYEDNGQLITQAIEALQTYYKDNFFHDQKVDWQTHPDNSQHVTSPGCFRCHDGKHLSSQNQAVRLECNLCHSIPVVSQGTAITTNIEIARGPEPQSHRNSNWIALHRESFNDSCQECHTIQDPGGVSNTSFCSNSACHASVWQYAGFDAPNLRVILSEELKRFITPTPEPTATPAGATPLPLTYDNQIQDLFKKCTACHGEGGQAGLNLTSYAGLMKGSVDGAVIIPGDPENSRLVQIQSAAQPHFGQFTPDELATLIEWIQAGAPEK</sequence>
<evidence type="ECO:0000256" key="6">
    <source>
        <dbReference type="ARBA" id="ARBA00022692"/>
    </source>
</evidence>
<dbReference type="GO" id="GO:0009055">
    <property type="term" value="F:electron transfer activity"/>
    <property type="evidence" value="ECO:0007669"/>
    <property type="project" value="InterPro"/>
</dbReference>
<accession>A0A0S7BFY0</accession>
<proteinExistence type="inferred from homology"/>
<keyword evidence="4" id="KW-1003">Cell membrane</keyword>
<dbReference type="Gene3D" id="1.10.3820.10">
    <property type="entry name" value="Di-heme elbow motif domain"/>
    <property type="match status" value="1"/>
</dbReference>
<dbReference type="InterPro" id="IPR051174">
    <property type="entry name" value="Cytochrome_c-type_ET"/>
</dbReference>